<dbReference type="AlphaFoldDB" id="A0A4D6HLH2"/>
<name>A0A4D6HLH2_9EURY</name>
<evidence type="ECO:0000313" key="2">
    <source>
        <dbReference type="EMBL" id="QCC54096.1"/>
    </source>
</evidence>
<evidence type="ECO:0008006" key="4">
    <source>
        <dbReference type="Google" id="ProtNLM"/>
    </source>
</evidence>
<dbReference type="Proteomes" id="UP000296822">
    <property type="component" value="Chromosome"/>
</dbReference>
<feature type="transmembrane region" description="Helical" evidence="1">
    <location>
        <begin position="30"/>
        <end position="49"/>
    </location>
</feature>
<sequence>MTNWRAVIIGFLIATVLGLFGLVLPGLGQLAAGLVGGFVAGYLAGGGLGRGFWHGLLAGALGGIVGGLLVAIVVGLAGWTLGPVGGLISGAAGFGILALAIFISFVMALESAIAGALGGVLNPDRPGRSGRDPYR</sequence>
<accession>A0A4D6HLH2</accession>
<dbReference type="InterPro" id="IPR040493">
    <property type="entry name" value="DUF5518"/>
</dbReference>
<keyword evidence="1" id="KW-1133">Transmembrane helix</keyword>
<dbReference type="GeneID" id="39850810"/>
<dbReference type="RefSeq" id="WP_006066004.1">
    <property type="nucleotide sequence ID" value="NZ_CP031305.1"/>
</dbReference>
<gene>
    <name evidence="2" type="ORF">DV706_06075</name>
</gene>
<keyword evidence="1" id="KW-0472">Membrane</keyword>
<evidence type="ECO:0000313" key="3">
    <source>
        <dbReference type="Proteomes" id="UP000296822"/>
    </source>
</evidence>
<organism evidence="2 3">
    <name type="scientific">Natronorubrum bangense</name>
    <dbReference type="NCBI Taxonomy" id="61858"/>
    <lineage>
        <taxon>Archaea</taxon>
        <taxon>Methanobacteriati</taxon>
        <taxon>Methanobacteriota</taxon>
        <taxon>Stenosarchaea group</taxon>
        <taxon>Halobacteria</taxon>
        <taxon>Halobacteriales</taxon>
        <taxon>Natrialbaceae</taxon>
        <taxon>Natronorubrum</taxon>
    </lineage>
</organism>
<dbReference type="EMBL" id="CP031305">
    <property type="protein sequence ID" value="QCC54096.1"/>
    <property type="molecule type" value="Genomic_DNA"/>
</dbReference>
<feature type="transmembrane region" description="Helical" evidence="1">
    <location>
        <begin position="91"/>
        <end position="121"/>
    </location>
</feature>
<dbReference type="KEGG" id="nbg:DV706_06075"/>
<evidence type="ECO:0000256" key="1">
    <source>
        <dbReference type="SAM" id="Phobius"/>
    </source>
</evidence>
<proteinExistence type="predicted"/>
<feature type="transmembrane region" description="Helical" evidence="1">
    <location>
        <begin position="56"/>
        <end position="79"/>
    </location>
</feature>
<protein>
    <recommendedName>
        <fullName evidence="4">DUF5518 domain-containing protein</fullName>
    </recommendedName>
</protein>
<reference evidence="2 3" key="1">
    <citation type="journal article" date="2019" name="Nat. Commun.">
        <title>A new type of DNA phosphorothioation-based antiviral system in archaea.</title>
        <authorList>
            <person name="Xiong L."/>
            <person name="Liu S."/>
            <person name="Chen S."/>
            <person name="Xiao Y."/>
            <person name="Zhu B."/>
            <person name="Gao Y."/>
            <person name="Zhang Y."/>
            <person name="Chen B."/>
            <person name="Luo J."/>
            <person name="Deng Z."/>
            <person name="Chen X."/>
            <person name="Wang L."/>
            <person name="Chen S."/>
        </authorList>
    </citation>
    <scope>NUCLEOTIDE SEQUENCE [LARGE SCALE GENOMIC DNA]</scope>
    <source>
        <strain evidence="2 3">JCM 10635</strain>
    </source>
</reference>
<keyword evidence="1" id="KW-0812">Transmembrane</keyword>
<dbReference type="Pfam" id="PF17647">
    <property type="entry name" value="DUF5518"/>
    <property type="match status" value="1"/>
</dbReference>
<feature type="transmembrane region" description="Helical" evidence="1">
    <location>
        <begin position="7"/>
        <end position="24"/>
    </location>
</feature>